<keyword evidence="2" id="KW-1185">Reference proteome</keyword>
<dbReference type="AlphaFoldDB" id="A0A397VV83"/>
<organism evidence="1 2">
    <name type="scientific">Gigaspora rosea</name>
    <dbReference type="NCBI Taxonomy" id="44941"/>
    <lineage>
        <taxon>Eukaryota</taxon>
        <taxon>Fungi</taxon>
        <taxon>Fungi incertae sedis</taxon>
        <taxon>Mucoromycota</taxon>
        <taxon>Glomeromycotina</taxon>
        <taxon>Glomeromycetes</taxon>
        <taxon>Diversisporales</taxon>
        <taxon>Gigasporaceae</taxon>
        <taxon>Gigaspora</taxon>
    </lineage>
</organism>
<dbReference type="PANTHER" id="PTHR31252">
    <property type="entry name" value="DUF4419 DOMAIN-CONTAINING PROTEIN"/>
    <property type="match status" value="1"/>
</dbReference>
<evidence type="ECO:0000313" key="1">
    <source>
        <dbReference type="EMBL" id="RIB25848.1"/>
    </source>
</evidence>
<dbReference type="EMBL" id="QKWP01000159">
    <property type="protein sequence ID" value="RIB25848.1"/>
    <property type="molecule type" value="Genomic_DNA"/>
</dbReference>
<accession>A0A397VV83</accession>
<sequence>MESTNFVRSTQILTQKIKLNNELEPHITIKESIVKQFKNKRVHAVSVDYDNSPNSKKTVLENPEFDNGFATAIFQAYNKHQHLRLSPDDVWLVKHEGKQEILVDITCIQGNWPEIVNQFVLEADKRVEKIDLTQLLVCNFSTTSPSSLTASRILLLDMVKSYFSYRCGTLCGIPKITLEGTIEDWIKIQEKVMQLRKLNLE</sequence>
<reference evidence="1 2" key="1">
    <citation type="submission" date="2018-06" db="EMBL/GenBank/DDBJ databases">
        <title>Comparative genomics reveals the genomic features of Rhizophagus irregularis, R. cerebriforme, R. diaphanum and Gigaspora rosea, and their symbiotic lifestyle signature.</title>
        <authorList>
            <person name="Morin E."/>
            <person name="San Clemente H."/>
            <person name="Chen E.C.H."/>
            <person name="De La Providencia I."/>
            <person name="Hainaut M."/>
            <person name="Kuo A."/>
            <person name="Kohler A."/>
            <person name="Murat C."/>
            <person name="Tang N."/>
            <person name="Roy S."/>
            <person name="Loubradou J."/>
            <person name="Henrissat B."/>
            <person name="Grigoriev I.V."/>
            <person name="Corradi N."/>
            <person name="Roux C."/>
            <person name="Martin F.M."/>
        </authorList>
    </citation>
    <scope>NUCLEOTIDE SEQUENCE [LARGE SCALE GENOMIC DNA]</scope>
    <source>
        <strain evidence="1 2">DAOM 194757</strain>
    </source>
</reference>
<dbReference type="Pfam" id="PF14388">
    <property type="entry name" value="DUF4419"/>
    <property type="match status" value="1"/>
</dbReference>
<proteinExistence type="predicted"/>
<gene>
    <name evidence="1" type="ORF">C2G38_1997231</name>
</gene>
<dbReference type="PANTHER" id="PTHR31252:SF11">
    <property type="entry name" value="DUF4419 DOMAIN-CONTAINING PROTEIN"/>
    <property type="match status" value="1"/>
</dbReference>
<dbReference type="OrthoDB" id="9978173at2759"/>
<dbReference type="InterPro" id="IPR025533">
    <property type="entry name" value="DUF4419"/>
</dbReference>
<protein>
    <submittedName>
        <fullName evidence="1">Uncharacterized protein</fullName>
    </submittedName>
</protein>
<dbReference type="STRING" id="44941.A0A397VV83"/>
<name>A0A397VV83_9GLOM</name>
<evidence type="ECO:0000313" key="2">
    <source>
        <dbReference type="Proteomes" id="UP000266673"/>
    </source>
</evidence>
<dbReference type="Proteomes" id="UP000266673">
    <property type="component" value="Unassembled WGS sequence"/>
</dbReference>
<comment type="caution">
    <text evidence="1">The sequence shown here is derived from an EMBL/GenBank/DDBJ whole genome shotgun (WGS) entry which is preliminary data.</text>
</comment>
<feature type="non-terminal residue" evidence="1">
    <location>
        <position position="201"/>
    </location>
</feature>